<protein>
    <submittedName>
        <fullName evidence="2">Uncharacterized protein</fullName>
    </submittedName>
</protein>
<dbReference type="AlphaFoldDB" id="A0A9P7BBX5"/>
<feature type="region of interest" description="Disordered" evidence="1">
    <location>
        <begin position="1"/>
        <end position="35"/>
    </location>
</feature>
<evidence type="ECO:0000313" key="2">
    <source>
        <dbReference type="EMBL" id="KAG0669222.1"/>
    </source>
</evidence>
<comment type="caution">
    <text evidence="2">The sequence shown here is derived from an EMBL/GenBank/DDBJ whole genome shotgun (WGS) entry which is preliminary data.</text>
</comment>
<accession>A0A9P7BBX5</accession>
<gene>
    <name evidence="2" type="ORF">C6P45_003999</name>
</gene>
<evidence type="ECO:0000313" key="3">
    <source>
        <dbReference type="Proteomes" id="UP000750334"/>
    </source>
</evidence>
<proteinExistence type="predicted"/>
<reference evidence="2 3" key="1">
    <citation type="submission" date="2020-11" db="EMBL/GenBank/DDBJ databases">
        <title>Kefir isolates.</title>
        <authorList>
            <person name="Marcisauskas S."/>
            <person name="Kim Y."/>
            <person name="Blasche S."/>
        </authorList>
    </citation>
    <scope>NUCLEOTIDE SEQUENCE [LARGE SCALE GENOMIC DNA]</scope>
    <source>
        <strain evidence="2 3">OG2</strain>
    </source>
</reference>
<dbReference type="EMBL" id="PUHR01000047">
    <property type="protein sequence ID" value="KAG0669222.1"/>
    <property type="molecule type" value="Genomic_DNA"/>
</dbReference>
<dbReference type="OrthoDB" id="4063705at2759"/>
<evidence type="ECO:0000256" key="1">
    <source>
        <dbReference type="SAM" id="MobiDB-lite"/>
    </source>
</evidence>
<name>A0A9P7BBX5_MAUEX</name>
<keyword evidence="3" id="KW-1185">Reference proteome</keyword>
<sequence>MDRVRSLIGGRRNPRRQPLAQQNRPPVTHHTRTNNDDQITVYTISETLNDANTIADQSDTETLNTYLSESGTIGDMQRLGYVNRSPQFDSIRDIRFISILLTKGFFAFPSQLSYNTYLQNKRKFDNVDPLTAIGIPLFHAIPVNVMKSIFKTTKSEPIMKIYKYELYTADGTVPNQTDIQIVYDGPTYKIIKYLYCTIFREDGIMQRNKTSKNNTPFRDSYDDQDSKIKHTLRFNNGNKIEMFNINGRRDIDTCIDGIPLRWFGFSSFASPFGSNDIKLLVLDDNMPNLMENNESDTNSYSNINNNTSTIRPLGYLPVWSKYTDVDDSLLPTRRTVHLANLEVKETSNGIENKGIMKIPENTQILTCMCMLLHDYESRKERRHNNNIATAI</sequence>
<organism evidence="2 3">
    <name type="scientific">Maudiozyma exigua</name>
    <name type="common">Yeast</name>
    <name type="synonym">Kazachstania exigua</name>
    <dbReference type="NCBI Taxonomy" id="34358"/>
    <lineage>
        <taxon>Eukaryota</taxon>
        <taxon>Fungi</taxon>
        <taxon>Dikarya</taxon>
        <taxon>Ascomycota</taxon>
        <taxon>Saccharomycotina</taxon>
        <taxon>Saccharomycetes</taxon>
        <taxon>Saccharomycetales</taxon>
        <taxon>Saccharomycetaceae</taxon>
        <taxon>Maudiozyma</taxon>
    </lineage>
</organism>
<dbReference type="Proteomes" id="UP000750334">
    <property type="component" value="Unassembled WGS sequence"/>
</dbReference>